<dbReference type="AlphaFoldDB" id="A0A9W5Q7N4"/>
<name>A0A9W5Q7N4_BACCE</name>
<comment type="caution">
    <text evidence="1">The sequence shown here is derived from an EMBL/GenBank/DDBJ whole genome shotgun (WGS) entry which is preliminary data.</text>
</comment>
<reference evidence="1 2" key="1">
    <citation type="submission" date="2012-12" db="EMBL/GenBank/DDBJ databases">
        <title>The Genome Sequence of Bacillus cereus VD196.</title>
        <authorList>
            <consortium name="The Broad Institute Genome Sequencing Platform"/>
            <consortium name="The Broad Institute Genome Sequencing Center for Infectious Disease"/>
            <person name="Feldgarden M."/>
            <person name="Van der Auwera G.A."/>
            <person name="Mahillon J."/>
            <person name="Duprez V."/>
            <person name="Timmery S."/>
            <person name="Mattelet C."/>
            <person name="Dierick K."/>
            <person name="Sun M."/>
            <person name="Yu Z."/>
            <person name="Zhu L."/>
            <person name="Hu X."/>
            <person name="Shank E.B."/>
            <person name="Swiecicka I."/>
            <person name="Hansen B.M."/>
            <person name="Andrup L."/>
            <person name="Walker B."/>
            <person name="Young S.K."/>
            <person name="Zeng Q."/>
            <person name="Gargeya S."/>
            <person name="Fitzgerald M."/>
            <person name="Haas B."/>
            <person name="Abouelleil A."/>
            <person name="Alvarado L."/>
            <person name="Arachchi H.M."/>
            <person name="Berlin A.M."/>
            <person name="Chapman S.B."/>
            <person name="Dewar J."/>
            <person name="Goldberg J."/>
            <person name="Griggs A."/>
            <person name="Gujja S."/>
            <person name="Hansen M."/>
            <person name="Howarth C."/>
            <person name="Imamovic A."/>
            <person name="Larimer J."/>
            <person name="McCowan C."/>
            <person name="Murphy C."/>
            <person name="Neiman D."/>
            <person name="Pearson M."/>
            <person name="Priest M."/>
            <person name="Roberts A."/>
            <person name="Saif S."/>
            <person name="Shea T."/>
            <person name="Sisk P."/>
            <person name="Sykes S."/>
            <person name="Wortman J."/>
            <person name="Nusbaum C."/>
            <person name="Birren B."/>
        </authorList>
    </citation>
    <scope>NUCLEOTIDE SEQUENCE [LARGE SCALE GENOMIC DNA]</scope>
    <source>
        <strain evidence="1 2">VD196</strain>
    </source>
</reference>
<proteinExistence type="predicted"/>
<sequence length="65" mass="8081">MKVTRRRLYLIERRIFGTFEEKEYYLNHQKAFWLDDYGNDIPKRLSEFSCTKIYVLKNIKNVIEF</sequence>
<dbReference type="Proteomes" id="UP000014023">
    <property type="component" value="Unassembled WGS sequence"/>
</dbReference>
<accession>A0A9W5Q7N4</accession>
<gene>
    <name evidence="1" type="ORF">IKE_01069</name>
</gene>
<evidence type="ECO:0000313" key="2">
    <source>
        <dbReference type="Proteomes" id="UP000014023"/>
    </source>
</evidence>
<protein>
    <submittedName>
        <fullName evidence="1">Uncharacterized protein</fullName>
    </submittedName>
</protein>
<evidence type="ECO:0000313" key="1">
    <source>
        <dbReference type="EMBL" id="EOO69135.1"/>
    </source>
</evidence>
<dbReference type="EMBL" id="AHFL01000006">
    <property type="protein sequence ID" value="EOO69135.1"/>
    <property type="molecule type" value="Genomic_DNA"/>
</dbReference>
<organism evidence="1 2">
    <name type="scientific">Bacillus cereus VD196</name>
    <dbReference type="NCBI Taxonomy" id="1053243"/>
    <lineage>
        <taxon>Bacteria</taxon>
        <taxon>Bacillati</taxon>
        <taxon>Bacillota</taxon>
        <taxon>Bacilli</taxon>
        <taxon>Bacillales</taxon>
        <taxon>Bacillaceae</taxon>
        <taxon>Bacillus</taxon>
        <taxon>Bacillus cereus group</taxon>
    </lineage>
</organism>